<dbReference type="InterPro" id="IPR036812">
    <property type="entry name" value="NAD(P)_OxRdtase_dom_sf"/>
</dbReference>
<keyword evidence="3" id="KW-0411">Iron-sulfur</keyword>
<feature type="domain" description="4Fe-4S ferredoxin-type" evidence="4">
    <location>
        <begin position="341"/>
        <end position="370"/>
    </location>
</feature>
<evidence type="ECO:0000313" key="6">
    <source>
        <dbReference type="Proteomes" id="UP000051096"/>
    </source>
</evidence>
<dbReference type="PANTHER" id="PTHR43312">
    <property type="entry name" value="D-THREO-ALDOSE 1-DEHYDROGENASE"/>
    <property type="match status" value="1"/>
</dbReference>
<evidence type="ECO:0000313" key="5">
    <source>
        <dbReference type="EMBL" id="KPK73210.1"/>
    </source>
</evidence>
<organism evidence="5 6">
    <name type="scientific">candidate division WOR_3 bacterium SM23_60</name>
    <dbReference type="NCBI Taxonomy" id="1703780"/>
    <lineage>
        <taxon>Bacteria</taxon>
        <taxon>Bacteria division WOR-3</taxon>
    </lineage>
</organism>
<gene>
    <name evidence="5" type="ORF">AMJ87_02325</name>
</gene>
<proteinExistence type="predicted"/>
<dbReference type="SUPFAM" id="SSF46548">
    <property type="entry name" value="alpha-helical ferredoxin"/>
    <property type="match status" value="1"/>
</dbReference>
<accession>A0A0S8GNJ8</accession>
<sequence>MIYRRYGKTDIKISQLGFGCMRFPITDTNNPKTINESESKRMLHYAVDNGVNYLDTAYTYHMEMSERFVGKALKGGYRKKVYLATKMPVWLVKSKEDSQKYFDEQLRRLQTDRIDMYLLHSLGKNGWKTVQHCDILGFLDKMLKKGKMRFAGFSYHDELSLFKEIVDAYPWACCLIHLNYVDDDFQAGVKGLEYAHKKGLAVVIMEPLRGGKLARKVPAEVLNMIKQSRLRQTPAEFALRWLYNRPEVSCVLSGMSSMEQVKENITFASEEHVGTLSAQDIALYARARQFYRTRTKINCTQCGYCMPCSQNIPIPFVLELYNDAYVYNAVENSQWMYSVFVKPENRGDQCTECGECEEKCPQKIPIAECMKRAHEVLGQDL</sequence>
<dbReference type="InterPro" id="IPR017896">
    <property type="entry name" value="4Fe4S_Fe-S-bd"/>
</dbReference>
<dbReference type="GO" id="GO:0046872">
    <property type="term" value="F:metal ion binding"/>
    <property type="evidence" value="ECO:0007669"/>
    <property type="project" value="UniProtKB-KW"/>
</dbReference>
<dbReference type="PROSITE" id="PS51379">
    <property type="entry name" value="4FE4S_FER_2"/>
    <property type="match status" value="1"/>
</dbReference>
<dbReference type="Pfam" id="PF00248">
    <property type="entry name" value="Aldo_ket_red"/>
    <property type="match status" value="1"/>
</dbReference>
<protein>
    <submittedName>
        <fullName evidence="5">Aldo/keto reductase</fullName>
    </submittedName>
</protein>
<keyword evidence="1" id="KW-0479">Metal-binding</keyword>
<evidence type="ECO:0000256" key="3">
    <source>
        <dbReference type="ARBA" id="ARBA00023014"/>
    </source>
</evidence>
<dbReference type="InterPro" id="IPR053135">
    <property type="entry name" value="AKR2_Oxidoreductase"/>
</dbReference>
<dbReference type="SUPFAM" id="SSF51430">
    <property type="entry name" value="NAD(P)-linked oxidoreductase"/>
    <property type="match status" value="1"/>
</dbReference>
<dbReference type="EMBL" id="LJUO01000013">
    <property type="protein sequence ID" value="KPK73210.1"/>
    <property type="molecule type" value="Genomic_DNA"/>
</dbReference>
<dbReference type="CDD" id="cd19096">
    <property type="entry name" value="AKR_Fe-S_oxidoreductase"/>
    <property type="match status" value="1"/>
</dbReference>
<dbReference type="PRINTS" id="PR00069">
    <property type="entry name" value="ALDKETRDTASE"/>
</dbReference>
<dbReference type="PROSITE" id="PS00198">
    <property type="entry name" value="4FE4S_FER_1"/>
    <property type="match status" value="1"/>
</dbReference>
<dbReference type="Pfam" id="PF13183">
    <property type="entry name" value="Fer4_8"/>
    <property type="match status" value="1"/>
</dbReference>
<reference evidence="5 6" key="1">
    <citation type="journal article" date="2015" name="Microbiome">
        <title>Genomic resolution of linkages in carbon, nitrogen, and sulfur cycling among widespread estuary sediment bacteria.</title>
        <authorList>
            <person name="Baker B.J."/>
            <person name="Lazar C.S."/>
            <person name="Teske A.P."/>
            <person name="Dick G.J."/>
        </authorList>
    </citation>
    <scope>NUCLEOTIDE SEQUENCE [LARGE SCALE GENOMIC DNA]</scope>
    <source>
        <strain evidence="5">SM23_60</strain>
    </source>
</reference>
<comment type="caution">
    <text evidence="5">The sequence shown here is derived from an EMBL/GenBank/DDBJ whole genome shotgun (WGS) entry which is preliminary data.</text>
</comment>
<evidence type="ECO:0000259" key="4">
    <source>
        <dbReference type="PROSITE" id="PS51379"/>
    </source>
</evidence>
<dbReference type="InterPro" id="IPR020471">
    <property type="entry name" value="AKR"/>
</dbReference>
<dbReference type="GO" id="GO:0051536">
    <property type="term" value="F:iron-sulfur cluster binding"/>
    <property type="evidence" value="ECO:0007669"/>
    <property type="project" value="UniProtKB-KW"/>
</dbReference>
<dbReference type="Proteomes" id="UP000051096">
    <property type="component" value="Unassembled WGS sequence"/>
</dbReference>
<name>A0A0S8GNJ8_UNCW3</name>
<evidence type="ECO:0000256" key="2">
    <source>
        <dbReference type="ARBA" id="ARBA00023004"/>
    </source>
</evidence>
<dbReference type="AlphaFoldDB" id="A0A0S8GNJ8"/>
<evidence type="ECO:0000256" key="1">
    <source>
        <dbReference type="ARBA" id="ARBA00022723"/>
    </source>
</evidence>
<dbReference type="Gene3D" id="3.20.20.100">
    <property type="entry name" value="NADP-dependent oxidoreductase domain"/>
    <property type="match status" value="1"/>
</dbReference>
<dbReference type="GO" id="GO:0016491">
    <property type="term" value="F:oxidoreductase activity"/>
    <property type="evidence" value="ECO:0007669"/>
    <property type="project" value="InterPro"/>
</dbReference>
<dbReference type="PATRIC" id="fig|1703780.3.peg.824"/>
<keyword evidence="2" id="KW-0408">Iron</keyword>
<dbReference type="PANTHER" id="PTHR43312:SF2">
    <property type="entry name" value="OXIDOREDUCTASE"/>
    <property type="match status" value="1"/>
</dbReference>
<dbReference type="InterPro" id="IPR023210">
    <property type="entry name" value="NADP_OxRdtase_dom"/>
</dbReference>
<dbReference type="InterPro" id="IPR017900">
    <property type="entry name" value="4Fe4S_Fe_S_CS"/>
</dbReference>